<proteinExistence type="predicted"/>
<dbReference type="AlphaFoldDB" id="A0A6I0FAB8"/>
<dbReference type="NCBIfam" id="TIGR02532">
    <property type="entry name" value="IV_pilin_GFxxxE"/>
    <property type="match status" value="1"/>
</dbReference>
<dbReference type="InterPro" id="IPR045584">
    <property type="entry name" value="Pilin-like"/>
</dbReference>
<name>A0A6I0FAB8_9FIRM</name>
<keyword evidence="1" id="KW-0472">Membrane</keyword>
<sequence>MVFRYDFNIKKTSGFTLIEIIIAITIIGIISVSIPPVFAFVARSNEYNRISFTAANLANEKMEYIRSLSFAEIGTVGGNPSGTLEMTEAKEINGRSYTIQTIVNWVEEGDCSAGGSADWDYKSIRVIATSTATASGINVSKELESLIARDSEQPAFTGSNLRVCVFRGWNPSFDPLNPVYVGPVKDVSVSIIGPSIATVISNHKGSALFLDINNGTYDVEVDAGFLNMIVLPNTFPKEIEITDGNTTQEFAFVEYPCRLSIKLIDLDTKNPIVLNEESFSGGQLTLNHPYDNIWVKTFNSTDSMGLLPNDLFSGLWPVGAGYSGLYSFDDINIPGYIPSQKPVWDADKDEEWMGDFEAPDTTKNLKLLIIPLPLPSDTTVESLDENWTMADSVNITANNPLKDGIAYYTEDDIKYLTDSIFSTNHPADKLVLAGGSPQYTAGGLFFTNSKLEVSSHSNLRLKANNVVIKGQVEIHKHSHPDNDGKLTLNIINGDIESSFGTIAVNQFIIEELKDGSELEDGNGNKGISGRQYGKVYFASDVLLDDTLLIEKGAYYFPDGFQLPTDASKSPQEGGLISR</sequence>
<feature type="transmembrane region" description="Helical" evidence="1">
    <location>
        <begin position="20"/>
        <end position="42"/>
    </location>
</feature>
<accession>A0A6I0FAB8</accession>
<organism evidence="2 3">
    <name type="scientific">Alkaliphilus pronyensis</name>
    <dbReference type="NCBI Taxonomy" id="1482732"/>
    <lineage>
        <taxon>Bacteria</taxon>
        <taxon>Bacillati</taxon>
        <taxon>Bacillota</taxon>
        <taxon>Clostridia</taxon>
        <taxon>Peptostreptococcales</taxon>
        <taxon>Natronincolaceae</taxon>
        <taxon>Alkaliphilus</taxon>
    </lineage>
</organism>
<keyword evidence="1" id="KW-0812">Transmembrane</keyword>
<dbReference type="SUPFAM" id="SSF54523">
    <property type="entry name" value="Pili subunits"/>
    <property type="match status" value="1"/>
</dbReference>
<evidence type="ECO:0000256" key="1">
    <source>
        <dbReference type="SAM" id="Phobius"/>
    </source>
</evidence>
<dbReference type="EMBL" id="WBZC01000010">
    <property type="protein sequence ID" value="KAB3537362.1"/>
    <property type="molecule type" value="Genomic_DNA"/>
</dbReference>
<keyword evidence="3" id="KW-1185">Reference proteome</keyword>
<dbReference type="Gene3D" id="3.30.700.10">
    <property type="entry name" value="Glycoprotein, Type 4 Pilin"/>
    <property type="match status" value="1"/>
</dbReference>
<dbReference type="Proteomes" id="UP000432715">
    <property type="component" value="Unassembled WGS sequence"/>
</dbReference>
<dbReference type="OrthoDB" id="2018526at2"/>
<evidence type="ECO:0000313" key="2">
    <source>
        <dbReference type="EMBL" id="KAB3537362.1"/>
    </source>
</evidence>
<gene>
    <name evidence="2" type="ORF">F8154_03470</name>
</gene>
<evidence type="ECO:0000313" key="3">
    <source>
        <dbReference type="Proteomes" id="UP000432715"/>
    </source>
</evidence>
<dbReference type="InterPro" id="IPR012902">
    <property type="entry name" value="N_methyl_site"/>
</dbReference>
<reference evidence="2 3" key="1">
    <citation type="submission" date="2019-10" db="EMBL/GenBank/DDBJ databases">
        <title>Alkaliphilus serpentinus sp. nov. and Alkaliphilus pronyensis sp. nov., two novel anaerobic alkaliphilic species isolated from the serpentinized-hosted hydrothermal field of the Prony Bay (New Caledonia).</title>
        <authorList>
            <person name="Postec A."/>
        </authorList>
    </citation>
    <scope>NUCLEOTIDE SEQUENCE [LARGE SCALE GENOMIC DNA]</scope>
    <source>
        <strain evidence="2 3">LacV</strain>
    </source>
</reference>
<keyword evidence="1" id="KW-1133">Transmembrane helix</keyword>
<dbReference type="Pfam" id="PF07963">
    <property type="entry name" value="N_methyl"/>
    <property type="match status" value="1"/>
</dbReference>
<dbReference type="PROSITE" id="PS00409">
    <property type="entry name" value="PROKAR_NTER_METHYL"/>
    <property type="match status" value="1"/>
</dbReference>
<protein>
    <submittedName>
        <fullName evidence="2">Prepilin-type N-terminal cleavage/methylation domain-containing protein</fullName>
    </submittedName>
</protein>
<comment type="caution">
    <text evidence="2">The sequence shown here is derived from an EMBL/GenBank/DDBJ whole genome shotgun (WGS) entry which is preliminary data.</text>
</comment>